<keyword evidence="5 10" id="KW-0133">Cell shape</keyword>
<dbReference type="EC" id="2.4.1.227" evidence="10"/>
<evidence type="ECO:0000256" key="6">
    <source>
        <dbReference type="ARBA" id="ARBA00022984"/>
    </source>
</evidence>
<dbReference type="UniPathway" id="UPA00219"/>
<evidence type="ECO:0000256" key="2">
    <source>
        <dbReference type="ARBA" id="ARBA00022618"/>
    </source>
</evidence>
<protein>
    <recommendedName>
        <fullName evidence="10">UDP-N-acetylglucosamine--N-acetylmuramyl-(pentapeptide) pyrophosphoryl-undecaprenol N-acetylglucosamine transferase</fullName>
        <ecNumber evidence="10">2.4.1.227</ecNumber>
    </recommendedName>
    <alternativeName>
        <fullName evidence="10">Undecaprenyl-PP-MurNAc-pentapeptide-UDPGlcNAc GlcNAc transferase</fullName>
    </alternativeName>
</protein>
<keyword evidence="7 10" id="KW-0472">Membrane</keyword>
<dbReference type="GO" id="GO:0008360">
    <property type="term" value="P:regulation of cell shape"/>
    <property type="evidence" value="ECO:0007669"/>
    <property type="project" value="UniProtKB-KW"/>
</dbReference>
<feature type="binding site" evidence="10">
    <location>
        <begin position="10"/>
        <end position="12"/>
    </location>
    <ligand>
        <name>UDP-N-acetyl-alpha-D-glucosamine</name>
        <dbReference type="ChEBI" id="CHEBI:57705"/>
    </ligand>
</feature>
<dbReference type="CDD" id="cd03785">
    <property type="entry name" value="GT28_MurG"/>
    <property type="match status" value="1"/>
</dbReference>
<evidence type="ECO:0000256" key="5">
    <source>
        <dbReference type="ARBA" id="ARBA00022960"/>
    </source>
</evidence>
<sequence length="350" mass="38939">MKFLIVAAKTGGHVFPAASIAKELINKDHKVVFLGTGAQIEKNAFKDISSTSFNLSIEGFRGNSLIKKCKVLSQVLINVFKILRIINKEKIDGMVGFGGFITVPAGLAFWIKGKPIFLHEQNAVLGTANKLLSKFAKINFLGFPIKGIKKSILSGNPIRDSFSVIQSVNNNEGLTKIYITGGSQGAEYINKELPSMFKDLPYNIKIRHQCGQNNIEMVKNEYLSNNINAEVNDFYESPEEQISWSDFVISRGGALTLSEITSVNRGVLIIPLPTSIDNHQIANAKIIEKMNMGMVHYQNESIENLKQKISSIIENKTFRNWKKINNETNLNATSTIVAHIEGYFKINETV</sequence>
<evidence type="ECO:0000256" key="8">
    <source>
        <dbReference type="ARBA" id="ARBA00023306"/>
    </source>
</evidence>
<dbReference type="InterPro" id="IPR006009">
    <property type="entry name" value="GlcNAc_MurG"/>
</dbReference>
<dbReference type="GO" id="GO:0051301">
    <property type="term" value="P:cell division"/>
    <property type="evidence" value="ECO:0007669"/>
    <property type="project" value="UniProtKB-KW"/>
</dbReference>
<dbReference type="GO" id="GO:0051991">
    <property type="term" value="F:UDP-N-acetyl-D-glucosamine:N-acetylmuramoyl-L-alanyl-D-glutamyl-meso-2,6-diaminopimelyl-D-alanyl-D-alanine-diphosphoundecaprenol 4-beta-N-acetylglucosaminlytransferase activity"/>
    <property type="evidence" value="ECO:0007669"/>
    <property type="project" value="RHEA"/>
</dbReference>
<name>A0A520N5J0_9GAMM</name>
<dbReference type="GO" id="GO:0050511">
    <property type="term" value="F:undecaprenyldiphospho-muramoylpentapeptide beta-N-acetylglucosaminyltransferase activity"/>
    <property type="evidence" value="ECO:0007669"/>
    <property type="project" value="UniProtKB-UniRule"/>
</dbReference>
<proteinExistence type="inferred from homology"/>
<dbReference type="GO" id="GO:0005975">
    <property type="term" value="P:carbohydrate metabolic process"/>
    <property type="evidence" value="ECO:0007669"/>
    <property type="project" value="InterPro"/>
</dbReference>
<dbReference type="EMBL" id="SHBJ01000009">
    <property type="protein sequence ID" value="RZO28733.1"/>
    <property type="molecule type" value="Genomic_DNA"/>
</dbReference>
<dbReference type="InterPro" id="IPR007235">
    <property type="entry name" value="Glyco_trans_28_C"/>
</dbReference>
<keyword evidence="8 10" id="KW-0131">Cell cycle</keyword>
<dbReference type="Gene3D" id="3.40.50.2000">
    <property type="entry name" value="Glycogen Phosphorylase B"/>
    <property type="match status" value="2"/>
</dbReference>
<comment type="similarity">
    <text evidence="10">Belongs to the glycosyltransferase 28 family. MurG subfamily.</text>
</comment>
<evidence type="ECO:0000259" key="11">
    <source>
        <dbReference type="Pfam" id="PF03033"/>
    </source>
</evidence>
<keyword evidence="6 10" id="KW-0573">Peptidoglycan synthesis</keyword>
<dbReference type="Pfam" id="PF04101">
    <property type="entry name" value="Glyco_tran_28_C"/>
    <property type="match status" value="1"/>
</dbReference>
<feature type="binding site" evidence="10">
    <location>
        <position position="183"/>
    </location>
    <ligand>
        <name>UDP-N-acetyl-alpha-D-glucosamine</name>
        <dbReference type="ChEBI" id="CHEBI:57705"/>
    </ligand>
</feature>
<comment type="subcellular location">
    <subcellularLocation>
        <location evidence="10">Cell membrane</location>
        <topology evidence="10">Peripheral membrane protein</topology>
        <orientation evidence="10">Cytoplasmic side</orientation>
    </subcellularLocation>
</comment>
<evidence type="ECO:0000313" key="14">
    <source>
        <dbReference type="Proteomes" id="UP000315283"/>
    </source>
</evidence>
<evidence type="ECO:0000259" key="12">
    <source>
        <dbReference type="Pfam" id="PF04101"/>
    </source>
</evidence>
<dbReference type="GO" id="GO:0005886">
    <property type="term" value="C:plasma membrane"/>
    <property type="evidence" value="ECO:0007669"/>
    <property type="project" value="UniProtKB-SubCell"/>
</dbReference>
<comment type="pathway">
    <text evidence="10">Cell wall biogenesis; peptidoglycan biosynthesis.</text>
</comment>
<dbReference type="Proteomes" id="UP000315283">
    <property type="component" value="Unassembled WGS sequence"/>
</dbReference>
<evidence type="ECO:0000256" key="9">
    <source>
        <dbReference type="ARBA" id="ARBA00023316"/>
    </source>
</evidence>
<feature type="domain" description="Glycosyl transferase family 28 C-terminal" evidence="12">
    <location>
        <begin position="177"/>
        <end position="326"/>
    </location>
</feature>
<dbReference type="SUPFAM" id="SSF53756">
    <property type="entry name" value="UDP-Glycosyltransferase/glycogen phosphorylase"/>
    <property type="match status" value="1"/>
</dbReference>
<feature type="domain" description="Glycosyltransferase family 28 N-terminal" evidence="11">
    <location>
        <begin position="7"/>
        <end position="137"/>
    </location>
</feature>
<gene>
    <name evidence="10" type="primary">murG</name>
    <name evidence="13" type="ORF">EVA97_02030</name>
</gene>
<dbReference type="GO" id="GO:0071555">
    <property type="term" value="P:cell wall organization"/>
    <property type="evidence" value="ECO:0007669"/>
    <property type="project" value="UniProtKB-KW"/>
</dbReference>
<keyword evidence="1 10" id="KW-1003">Cell membrane</keyword>
<dbReference type="PANTHER" id="PTHR21015">
    <property type="entry name" value="UDP-N-ACETYLGLUCOSAMINE--N-ACETYLMURAMYL-(PENTAPEPTIDE) PYROPHOSPHORYL-UNDECAPRENOL N-ACETYLGLUCOSAMINE TRANSFERASE 1"/>
    <property type="match status" value="1"/>
</dbReference>
<comment type="function">
    <text evidence="10">Cell wall formation. Catalyzes the transfer of a GlcNAc subunit on undecaprenyl-pyrophosphoryl-MurNAc-pentapeptide (lipid intermediate I) to form undecaprenyl-pyrophosphoryl-MurNAc-(pentapeptide)GlcNAc (lipid intermediate II).</text>
</comment>
<feature type="binding site" evidence="10">
    <location>
        <position position="159"/>
    </location>
    <ligand>
        <name>UDP-N-acetyl-alpha-D-glucosamine</name>
        <dbReference type="ChEBI" id="CHEBI:57705"/>
    </ligand>
</feature>
<dbReference type="AlphaFoldDB" id="A0A520N5J0"/>
<evidence type="ECO:0000256" key="7">
    <source>
        <dbReference type="ARBA" id="ARBA00023136"/>
    </source>
</evidence>
<evidence type="ECO:0000313" key="13">
    <source>
        <dbReference type="EMBL" id="RZO28733.1"/>
    </source>
</evidence>
<keyword evidence="3 10" id="KW-0328">Glycosyltransferase</keyword>
<reference evidence="13 14" key="1">
    <citation type="submission" date="2019-02" db="EMBL/GenBank/DDBJ databases">
        <title>Prokaryotic population dynamics and viral predation in marine succession experiment using metagenomics: the confinement effect.</title>
        <authorList>
            <person name="Haro-Moreno J.M."/>
            <person name="Rodriguez-Valera F."/>
            <person name="Lopez-Perez M."/>
        </authorList>
    </citation>
    <scope>NUCLEOTIDE SEQUENCE [LARGE SCALE GENOMIC DNA]</scope>
    <source>
        <strain evidence="13">MED-G164</strain>
    </source>
</reference>
<keyword evidence="4 10" id="KW-0808">Transferase</keyword>
<feature type="binding site" evidence="10">
    <location>
        <position position="280"/>
    </location>
    <ligand>
        <name>UDP-N-acetyl-alpha-D-glucosamine</name>
        <dbReference type="ChEBI" id="CHEBI:57705"/>
    </ligand>
</feature>
<keyword evidence="9 10" id="KW-0961">Cell wall biogenesis/degradation</keyword>
<evidence type="ECO:0000256" key="1">
    <source>
        <dbReference type="ARBA" id="ARBA00022475"/>
    </source>
</evidence>
<accession>A0A520N5J0</accession>
<comment type="caution">
    <text evidence="13">The sequence shown here is derived from an EMBL/GenBank/DDBJ whole genome shotgun (WGS) entry which is preliminary data.</text>
</comment>
<dbReference type="InterPro" id="IPR004276">
    <property type="entry name" value="GlycoTrans_28_N"/>
</dbReference>
<organism evidence="13 14">
    <name type="scientific">SAR86 cluster bacterium</name>
    <dbReference type="NCBI Taxonomy" id="2030880"/>
    <lineage>
        <taxon>Bacteria</taxon>
        <taxon>Pseudomonadati</taxon>
        <taxon>Pseudomonadota</taxon>
        <taxon>Gammaproteobacteria</taxon>
        <taxon>SAR86 cluster</taxon>
    </lineage>
</organism>
<evidence type="ECO:0000256" key="10">
    <source>
        <dbReference type="HAMAP-Rule" id="MF_00033"/>
    </source>
</evidence>
<evidence type="ECO:0000256" key="4">
    <source>
        <dbReference type="ARBA" id="ARBA00022679"/>
    </source>
</evidence>
<evidence type="ECO:0000256" key="3">
    <source>
        <dbReference type="ARBA" id="ARBA00022676"/>
    </source>
</evidence>
<dbReference type="PANTHER" id="PTHR21015:SF22">
    <property type="entry name" value="GLYCOSYLTRANSFERASE"/>
    <property type="match status" value="1"/>
</dbReference>
<comment type="caution">
    <text evidence="10">Lacks conserved residue(s) required for the propagation of feature annotation.</text>
</comment>
<feature type="binding site" evidence="10">
    <location>
        <position position="122"/>
    </location>
    <ligand>
        <name>UDP-N-acetyl-alpha-D-glucosamine</name>
        <dbReference type="ChEBI" id="CHEBI:57705"/>
    </ligand>
</feature>
<dbReference type="Pfam" id="PF03033">
    <property type="entry name" value="Glyco_transf_28"/>
    <property type="match status" value="1"/>
</dbReference>
<keyword evidence="2 10" id="KW-0132">Cell division</keyword>
<dbReference type="HAMAP" id="MF_00033">
    <property type="entry name" value="MurG"/>
    <property type="match status" value="1"/>
</dbReference>
<comment type="catalytic activity">
    <reaction evidence="10">
        <text>di-trans,octa-cis-undecaprenyl diphospho-N-acetyl-alpha-D-muramoyl-L-alanyl-D-glutamyl-meso-2,6-diaminopimeloyl-D-alanyl-D-alanine + UDP-N-acetyl-alpha-D-glucosamine = di-trans,octa-cis-undecaprenyl diphospho-[N-acetyl-alpha-D-glucosaminyl-(1-&gt;4)]-N-acetyl-alpha-D-muramoyl-L-alanyl-D-glutamyl-meso-2,6-diaminopimeloyl-D-alanyl-D-alanine + UDP + H(+)</text>
        <dbReference type="Rhea" id="RHEA:31227"/>
        <dbReference type="ChEBI" id="CHEBI:15378"/>
        <dbReference type="ChEBI" id="CHEBI:57705"/>
        <dbReference type="ChEBI" id="CHEBI:58223"/>
        <dbReference type="ChEBI" id="CHEBI:61387"/>
        <dbReference type="ChEBI" id="CHEBI:61388"/>
        <dbReference type="EC" id="2.4.1.227"/>
    </reaction>
</comment>
<dbReference type="GO" id="GO:0009252">
    <property type="term" value="P:peptidoglycan biosynthetic process"/>
    <property type="evidence" value="ECO:0007669"/>
    <property type="project" value="UniProtKB-UniRule"/>
</dbReference>